<dbReference type="GO" id="GO:0007062">
    <property type="term" value="P:sister chromatid cohesion"/>
    <property type="evidence" value="ECO:0007669"/>
    <property type="project" value="InterPro"/>
</dbReference>
<dbReference type="Proteomes" id="UP000467840">
    <property type="component" value="Chromosome 15"/>
</dbReference>
<dbReference type="GO" id="GO:0003682">
    <property type="term" value="F:chromatin binding"/>
    <property type="evidence" value="ECO:0007669"/>
    <property type="project" value="TreeGrafter"/>
</dbReference>
<proteinExistence type="inferred from homology"/>
<keyword evidence="2" id="KW-0689">Ribosomal protein</keyword>
<accession>A0A6A6MRQ8</accession>
<gene>
    <name evidence="6" type="ORF">GH714_041832</name>
</gene>
<dbReference type="InterPro" id="IPR039781">
    <property type="entry name" value="Rad21/Rec8-like"/>
</dbReference>
<evidence type="ECO:0000256" key="5">
    <source>
        <dbReference type="SAM" id="Phobius"/>
    </source>
</evidence>
<dbReference type="CDD" id="cd21793">
    <property type="entry name" value="Rad21_Rec8_M_AtSYN1-like"/>
    <property type="match status" value="1"/>
</dbReference>
<feature type="compositionally biased region" description="Basic residues" evidence="4">
    <location>
        <begin position="833"/>
        <end position="842"/>
    </location>
</feature>
<protein>
    <recommendedName>
        <fullName evidence="8">Ribosomal protein L13</fullName>
    </recommendedName>
</protein>
<dbReference type="PANTHER" id="PTHR12585">
    <property type="entry name" value="SCC1 / RAD21 FAMILY MEMBER"/>
    <property type="match status" value="1"/>
</dbReference>
<dbReference type="GO" id="GO:1990414">
    <property type="term" value="P:replication-born double-strand break repair via sister chromatid exchange"/>
    <property type="evidence" value="ECO:0007669"/>
    <property type="project" value="TreeGrafter"/>
</dbReference>
<dbReference type="SUPFAM" id="SSF52161">
    <property type="entry name" value="Ribosomal protein L13"/>
    <property type="match status" value="1"/>
</dbReference>
<dbReference type="PANTHER" id="PTHR12585:SF73">
    <property type="entry name" value="SISTER CHROMATID COHESION 1 PROTEIN 2"/>
    <property type="match status" value="1"/>
</dbReference>
<reference evidence="6 7" key="1">
    <citation type="journal article" date="2020" name="Mol. Plant">
        <title>The Chromosome-Based Rubber Tree Genome Provides New Insights into Spurge Genome Evolution and Rubber Biosynthesis.</title>
        <authorList>
            <person name="Liu J."/>
            <person name="Shi C."/>
            <person name="Shi C.C."/>
            <person name="Li W."/>
            <person name="Zhang Q.J."/>
            <person name="Zhang Y."/>
            <person name="Li K."/>
            <person name="Lu H.F."/>
            <person name="Shi C."/>
            <person name="Zhu S.T."/>
            <person name="Xiao Z.Y."/>
            <person name="Nan H."/>
            <person name="Yue Y."/>
            <person name="Zhu X.G."/>
            <person name="Wu Y."/>
            <person name="Hong X.N."/>
            <person name="Fan G.Y."/>
            <person name="Tong Y."/>
            <person name="Zhang D."/>
            <person name="Mao C.L."/>
            <person name="Liu Y.L."/>
            <person name="Hao S.J."/>
            <person name="Liu W.Q."/>
            <person name="Lv M.Q."/>
            <person name="Zhang H.B."/>
            <person name="Liu Y."/>
            <person name="Hu-Tang G.R."/>
            <person name="Wang J.P."/>
            <person name="Wang J.H."/>
            <person name="Sun Y.H."/>
            <person name="Ni S.B."/>
            <person name="Chen W.B."/>
            <person name="Zhang X.C."/>
            <person name="Jiao Y.N."/>
            <person name="Eichler E.E."/>
            <person name="Li G.H."/>
            <person name="Liu X."/>
            <person name="Gao L.Z."/>
        </authorList>
    </citation>
    <scope>NUCLEOTIDE SEQUENCE [LARGE SCALE GENOMIC DNA]</scope>
    <source>
        <strain evidence="7">cv. GT1</strain>
        <tissue evidence="6">Leaf</tissue>
    </source>
</reference>
<feature type="region of interest" description="Disordered" evidence="4">
    <location>
        <begin position="816"/>
        <end position="868"/>
    </location>
</feature>
<dbReference type="FunFam" id="3.90.1180.10:FF:000006">
    <property type="entry name" value="50S ribosomal protein L13"/>
    <property type="match status" value="1"/>
</dbReference>
<comment type="caution">
    <text evidence="6">The sequence shown here is derived from an EMBL/GenBank/DDBJ whole genome shotgun (WGS) entry which is preliminary data.</text>
</comment>
<dbReference type="HAMAP" id="MF_01366">
    <property type="entry name" value="Ribosomal_uL13"/>
    <property type="match status" value="1"/>
</dbReference>
<evidence type="ECO:0000313" key="7">
    <source>
        <dbReference type="Proteomes" id="UP000467840"/>
    </source>
</evidence>
<keyword evidence="7" id="KW-1185">Reference proteome</keyword>
<organism evidence="6 7">
    <name type="scientific">Hevea brasiliensis</name>
    <name type="common">Para rubber tree</name>
    <name type="synonym">Siphonia brasiliensis</name>
    <dbReference type="NCBI Taxonomy" id="3981"/>
    <lineage>
        <taxon>Eukaryota</taxon>
        <taxon>Viridiplantae</taxon>
        <taxon>Streptophyta</taxon>
        <taxon>Embryophyta</taxon>
        <taxon>Tracheophyta</taxon>
        <taxon>Spermatophyta</taxon>
        <taxon>Magnoliopsida</taxon>
        <taxon>eudicotyledons</taxon>
        <taxon>Gunneridae</taxon>
        <taxon>Pentapetalae</taxon>
        <taxon>rosids</taxon>
        <taxon>fabids</taxon>
        <taxon>Malpighiales</taxon>
        <taxon>Euphorbiaceae</taxon>
        <taxon>Crotonoideae</taxon>
        <taxon>Micrandreae</taxon>
        <taxon>Hevea</taxon>
    </lineage>
</organism>
<dbReference type="GO" id="GO:0003735">
    <property type="term" value="F:structural constituent of ribosome"/>
    <property type="evidence" value="ECO:0007669"/>
    <property type="project" value="InterPro"/>
</dbReference>
<dbReference type="GO" id="GO:0008278">
    <property type="term" value="C:cohesin complex"/>
    <property type="evidence" value="ECO:0007669"/>
    <property type="project" value="InterPro"/>
</dbReference>
<dbReference type="EMBL" id="JAAGAX010000005">
    <property type="protein sequence ID" value="KAF2316491.1"/>
    <property type="molecule type" value="Genomic_DNA"/>
</dbReference>
<dbReference type="Gene3D" id="3.90.1180.10">
    <property type="entry name" value="Ribosomal protein L13"/>
    <property type="match status" value="1"/>
</dbReference>
<evidence type="ECO:0000256" key="4">
    <source>
        <dbReference type="SAM" id="MobiDB-lite"/>
    </source>
</evidence>
<dbReference type="InterPro" id="IPR036899">
    <property type="entry name" value="Ribosomal_uL13_sf"/>
</dbReference>
<sequence>MALVETLRAPYFSITVPERFELDAFDLEILEDTTGDNVLPHEEITLKDGIWKTGEIVPYSLAKYHCDEFTACQDIFSMGYTPNEDIRSSHLMGFDMEVGTSSSALEASIKKLQGSSSSLHEPMDLEMFTAVEEEPPDPVKTFGECHPNKGEHATMRVLEVVDSGEMHAESNMLWHNSICQEACINNEIEVEEEPENPFKSFGKHHQTDGQMIKVPDMAQSENENLQVIKEDDLSNIEASVEKLRDIIVSQEECRDVEIFCVAEPSEHGGTFNKEHQCDAEQKKLLEIEDPPENSMPFIGECQNSAEPKTLFEMLSPGNRTHEVFTEDHPLSVTLDTTPRSKFPDAAGDTAPEFLVIPTPAAKEGARFSRKRKCLLDDVIVFPNNVIKQYIEDPSNLVCKRKKIPHTVLAAWRAHQVSSLPQCFLEPLIPCASLELRSLFCLKKLKISESLDTEKPPEKFMSECPTVGRPVESVETIEKLDESKSCINGRTVETMKSLEKLNVSASPTVDRLNETAETPKKLDIPPTAGRSLEEMSIAPETPVLQTKSLRSFESPEISNLDRVGLESARAQKEVSPSREQELDLNLMNEETNLSEGHNQDHYGWSERTRVVERCLHRSFLNQKNRKEDEIVNLLQLLEGRTTKESARFFYEILVIVLGVAFFFSRIVQLENWKIRKNPALKALAGLRRINLEGLRWRVFDAKGQVLGRLASQISTIIQGKDKPTYAPYRDDGDMCIVLNAKDVCVTGRKMTDKFYRWHTGYVGHLKERSLKDQMAKDPAEVIRKAVLRMLPRNKLRDDRDRKLRIFAGSEHPFGDRPLEPYVMPPRTVREMRPRARRAMIRAQKKAEQQQQGANDTRKGRKKEVEEVTE</sequence>
<evidence type="ECO:0000313" key="6">
    <source>
        <dbReference type="EMBL" id="KAF2316491.1"/>
    </source>
</evidence>
<evidence type="ECO:0000256" key="3">
    <source>
        <dbReference type="ARBA" id="ARBA00023274"/>
    </source>
</evidence>
<dbReference type="GO" id="GO:0005840">
    <property type="term" value="C:ribosome"/>
    <property type="evidence" value="ECO:0007669"/>
    <property type="project" value="UniProtKB-KW"/>
</dbReference>
<evidence type="ECO:0000256" key="1">
    <source>
        <dbReference type="ARBA" id="ARBA00006227"/>
    </source>
</evidence>
<feature type="transmembrane region" description="Helical" evidence="5">
    <location>
        <begin position="647"/>
        <end position="666"/>
    </location>
</feature>
<comment type="similarity">
    <text evidence="1">Belongs to the universal ribosomal protein uL13 family.</text>
</comment>
<keyword evidence="3" id="KW-0687">Ribonucleoprotein</keyword>
<evidence type="ECO:0000256" key="2">
    <source>
        <dbReference type="ARBA" id="ARBA00022980"/>
    </source>
</evidence>
<name>A0A6A6MRQ8_HEVBR</name>
<dbReference type="GO" id="GO:1990904">
    <property type="term" value="C:ribonucleoprotein complex"/>
    <property type="evidence" value="ECO:0007669"/>
    <property type="project" value="UniProtKB-KW"/>
</dbReference>
<dbReference type="InterPro" id="IPR005822">
    <property type="entry name" value="Ribosomal_uL13"/>
</dbReference>
<dbReference type="NCBIfam" id="TIGR01066">
    <property type="entry name" value="rplM_bact"/>
    <property type="match status" value="1"/>
</dbReference>
<keyword evidence="5" id="KW-1133">Transmembrane helix</keyword>
<dbReference type="InterPro" id="IPR005823">
    <property type="entry name" value="Ribosomal_uL13_bac-type"/>
</dbReference>
<dbReference type="AlphaFoldDB" id="A0A6A6MRQ8"/>
<dbReference type="CDD" id="cd00392">
    <property type="entry name" value="Ribosomal_L13"/>
    <property type="match status" value="1"/>
</dbReference>
<dbReference type="GO" id="GO:0006412">
    <property type="term" value="P:translation"/>
    <property type="evidence" value="ECO:0007669"/>
    <property type="project" value="InterPro"/>
</dbReference>
<dbReference type="Pfam" id="PF00572">
    <property type="entry name" value="Ribosomal_L13"/>
    <property type="match status" value="1"/>
</dbReference>
<keyword evidence="5" id="KW-0472">Membrane</keyword>
<evidence type="ECO:0008006" key="8">
    <source>
        <dbReference type="Google" id="ProtNLM"/>
    </source>
</evidence>
<keyword evidence="5" id="KW-0812">Transmembrane</keyword>